<dbReference type="PRINTS" id="PR00344">
    <property type="entry name" value="BCTRLSENSOR"/>
</dbReference>
<evidence type="ECO:0000259" key="15">
    <source>
        <dbReference type="PROSITE" id="PS50109"/>
    </source>
</evidence>
<keyword evidence="6" id="KW-0808">Transferase</keyword>
<evidence type="ECO:0000313" key="17">
    <source>
        <dbReference type="Proteomes" id="UP000761411"/>
    </source>
</evidence>
<feature type="transmembrane region" description="Helical" evidence="14">
    <location>
        <begin position="137"/>
        <end position="158"/>
    </location>
</feature>
<dbReference type="InterPro" id="IPR011620">
    <property type="entry name" value="Sig_transdc_His_kinase_LytS_TM"/>
</dbReference>
<dbReference type="EMBL" id="QTKX01000001">
    <property type="protein sequence ID" value="MBS8264073.1"/>
    <property type="molecule type" value="Genomic_DNA"/>
</dbReference>
<dbReference type="GO" id="GO:0005524">
    <property type="term" value="F:ATP binding"/>
    <property type="evidence" value="ECO:0007669"/>
    <property type="project" value="UniProtKB-KW"/>
</dbReference>
<keyword evidence="17" id="KW-1185">Reference proteome</keyword>
<dbReference type="PANTHER" id="PTHR43065">
    <property type="entry name" value="SENSOR HISTIDINE KINASE"/>
    <property type="match status" value="1"/>
</dbReference>
<dbReference type="EC" id="2.7.13.3" evidence="3"/>
<protein>
    <recommendedName>
        <fullName evidence="3">histidine kinase</fullName>
        <ecNumber evidence="3">2.7.13.3</ecNumber>
    </recommendedName>
</protein>
<comment type="subcellular location">
    <subcellularLocation>
        <location evidence="2">Cell membrane</location>
        <topology evidence="2">Multi-pass membrane protein</topology>
    </subcellularLocation>
</comment>
<dbReference type="InterPro" id="IPR036097">
    <property type="entry name" value="HisK_dim/P_sf"/>
</dbReference>
<dbReference type="Pfam" id="PF00512">
    <property type="entry name" value="HisKA"/>
    <property type="match status" value="1"/>
</dbReference>
<feature type="transmembrane region" description="Helical" evidence="14">
    <location>
        <begin position="167"/>
        <end position="186"/>
    </location>
</feature>
<reference evidence="16 17" key="1">
    <citation type="journal article" date="2021" name="Microorganisms">
        <title>Bacterial Dimethylsulfoniopropionate Biosynthesis in the East China Sea.</title>
        <authorList>
            <person name="Liu J."/>
            <person name="Zhang Y."/>
            <person name="Liu J."/>
            <person name="Zhong H."/>
            <person name="Williams B.T."/>
            <person name="Zheng Y."/>
            <person name="Curson A.R.J."/>
            <person name="Sun C."/>
            <person name="Sun H."/>
            <person name="Song D."/>
            <person name="Wagner Mackenzie B."/>
            <person name="Bermejo Martinez A."/>
            <person name="Todd J.D."/>
            <person name="Zhang X.H."/>
        </authorList>
    </citation>
    <scope>NUCLEOTIDE SEQUENCE [LARGE SCALE GENOMIC DNA]</scope>
    <source>
        <strain evidence="16 17">ESS08</strain>
    </source>
</reference>
<name>A0A944CJA2_9BACI</name>
<feature type="transmembrane region" description="Helical" evidence="14">
    <location>
        <begin position="45"/>
        <end position="64"/>
    </location>
</feature>
<dbReference type="GO" id="GO:0071555">
    <property type="term" value="P:cell wall organization"/>
    <property type="evidence" value="ECO:0007669"/>
    <property type="project" value="InterPro"/>
</dbReference>
<dbReference type="CDD" id="cd00082">
    <property type="entry name" value="HisKA"/>
    <property type="match status" value="1"/>
</dbReference>
<dbReference type="GO" id="GO:0000155">
    <property type="term" value="F:phosphorelay sensor kinase activity"/>
    <property type="evidence" value="ECO:0007669"/>
    <property type="project" value="InterPro"/>
</dbReference>
<evidence type="ECO:0000256" key="2">
    <source>
        <dbReference type="ARBA" id="ARBA00004651"/>
    </source>
</evidence>
<gene>
    <name evidence="16" type="ORF">DYI25_06460</name>
</gene>
<dbReference type="Pfam" id="PF02518">
    <property type="entry name" value="HATPase_c"/>
    <property type="match status" value="1"/>
</dbReference>
<feature type="transmembrane region" description="Helical" evidence="14">
    <location>
        <begin position="76"/>
        <end position="95"/>
    </location>
</feature>
<keyword evidence="8" id="KW-0547">Nucleotide-binding</keyword>
<comment type="catalytic activity">
    <reaction evidence="1">
        <text>ATP + protein L-histidine = ADP + protein N-phospho-L-histidine.</text>
        <dbReference type="EC" id="2.7.13.3"/>
    </reaction>
</comment>
<dbReference type="SUPFAM" id="SSF47384">
    <property type="entry name" value="Homodimeric domain of signal transducing histidine kinase"/>
    <property type="match status" value="1"/>
</dbReference>
<feature type="domain" description="Histidine kinase" evidence="15">
    <location>
        <begin position="214"/>
        <end position="421"/>
    </location>
</feature>
<keyword evidence="4" id="KW-1003">Cell membrane</keyword>
<dbReference type="InterPro" id="IPR004358">
    <property type="entry name" value="Sig_transdc_His_kin-like_C"/>
</dbReference>
<keyword evidence="12" id="KW-0902">Two-component regulatory system</keyword>
<evidence type="ECO:0000256" key="13">
    <source>
        <dbReference type="ARBA" id="ARBA00023136"/>
    </source>
</evidence>
<dbReference type="SMART" id="SM00388">
    <property type="entry name" value="HisKA"/>
    <property type="match status" value="1"/>
</dbReference>
<keyword evidence="5" id="KW-0597">Phosphoprotein</keyword>
<evidence type="ECO:0000256" key="10">
    <source>
        <dbReference type="ARBA" id="ARBA00022840"/>
    </source>
</evidence>
<feature type="transmembrane region" description="Helical" evidence="14">
    <location>
        <begin position="107"/>
        <end position="125"/>
    </location>
</feature>
<feature type="transmembrane region" description="Helical" evidence="14">
    <location>
        <begin position="15"/>
        <end position="33"/>
    </location>
</feature>
<proteinExistence type="predicted"/>
<evidence type="ECO:0000256" key="7">
    <source>
        <dbReference type="ARBA" id="ARBA00022692"/>
    </source>
</evidence>
<evidence type="ECO:0000256" key="14">
    <source>
        <dbReference type="SAM" id="Phobius"/>
    </source>
</evidence>
<dbReference type="SMART" id="SM00387">
    <property type="entry name" value="HATPase_c"/>
    <property type="match status" value="1"/>
</dbReference>
<evidence type="ECO:0000256" key="4">
    <source>
        <dbReference type="ARBA" id="ARBA00022475"/>
    </source>
</evidence>
<evidence type="ECO:0000256" key="11">
    <source>
        <dbReference type="ARBA" id="ARBA00022989"/>
    </source>
</evidence>
<dbReference type="InterPro" id="IPR036890">
    <property type="entry name" value="HATPase_C_sf"/>
</dbReference>
<dbReference type="AlphaFoldDB" id="A0A944CJA2"/>
<sequence>MNTYGGAAVEITKHLLMNLSLLLVLLFFTQLIMERQLKEESRERYQLFYFVISIFTCYIFSVQVQDGIRFDLRQVPMILGSLYAGHSFLFAGVTLLMRGFLGINDGFWVSVGVFIALAILLKWMHPWFNRLSLNQRIGVSVLLTVMTSFALMQMVAIFNEPIRHPEAWISFILIPALTSGLVSYSIETIRQTVIIRQRLAKADKIEAVSHLSAAISHEIRNPLTTVKGFLQLLGEQNYPDEKKKEFIHISIQELNRAEEVINDYLTFARPAFEKVEDIDVEKELNQVLNVLNPLANLNGVEIKKKYTPGLVISGDRSKFIQGFINLIKNGLEAMPNGGELIVQTFRTGNVVHILVKDSGIGMTEEQIARLGEPYYTTKGQQGTGLGMMVTFSIIRAMRGKVEVKSQVGIGTTFHIRFSNIVDDK</sequence>
<keyword evidence="10" id="KW-0067">ATP-binding</keyword>
<evidence type="ECO:0000256" key="9">
    <source>
        <dbReference type="ARBA" id="ARBA00022777"/>
    </source>
</evidence>
<accession>A0A944CJA2</accession>
<evidence type="ECO:0000256" key="12">
    <source>
        <dbReference type="ARBA" id="ARBA00023012"/>
    </source>
</evidence>
<dbReference type="GO" id="GO:0005886">
    <property type="term" value="C:plasma membrane"/>
    <property type="evidence" value="ECO:0007669"/>
    <property type="project" value="UniProtKB-SubCell"/>
</dbReference>
<evidence type="ECO:0000256" key="6">
    <source>
        <dbReference type="ARBA" id="ARBA00022679"/>
    </source>
</evidence>
<dbReference type="Gene3D" id="3.30.565.10">
    <property type="entry name" value="Histidine kinase-like ATPase, C-terminal domain"/>
    <property type="match status" value="1"/>
</dbReference>
<dbReference type="Proteomes" id="UP000761411">
    <property type="component" value="Unassembled WGS sequence"/>
</dbReference>
<evidence type="ECO:0000256" key="3">
    <source>
        <dbReference type="ARBA" id="ARBA00012438"/>
    </source>
</evidence>
<dbReference type="SUPFAM" id="SSF55874">
    <property type="entry name" value="ATPase domain of HSP90 chaperone/DNA topoisomerase II/histidine kinase"/>
    <property type="match status" value="1"/>
</dbReference>
<keyword evidence="11 14" id="KW-1133">Transmembrane helix</keyword>
<keyword evidence="9 16" id="KW-0418">Kinase</keyword>
<comment type="caution">
    <text evidence="16">The sequence shown here is derived from an EMBL/GenBank/DDBJ whole genome shotgun (WGS) entry which is preliminary data.</text>
</comment>
<dbReference type="Pfam" id="PF07694">
    <property type="entry name" value="5TM-5TMR_LYT"/>
    <property type="match status" value="1"/>
</dbReference>
<dbReference type="Gene3D" id="1.10.287.130">
    <property type="match status" value="1"/>
</dbReference>
<dbReference type="InterPro" id="IPR003594">
    <property type="entry name" value="HATPase_dom"/>
</dbReference>
<dbReference type="PROSITE" id="PS50109">
    <property type="entry name" value="HIS_KIN"/>
    <property type="match status" value="1"/>
</dbReference>
<evidence type="ECO:0000313" key="16">
    <source>
        <dbReference type="EMBL" id="MBS8264073.1"/>
    </source>
</evidence>
<evidence type="ECO:0000256" key="1">
    <source>
        <dbReference type="ARBA" id="ARBA00000085"/>
    </source>
</evidence>
<keyword evidence="13 14" id="KW-0472">Membrane</keyword>
<organism evidence="16 17">
    <name type="scientific">Mesobacillus boroniphilus</name>
    <dbReference type="NCBI Taxonomy" id="308892"/>
    <lineage>
        <taxon>Bacteria</taxon>
        <taxon>Bacillati</taxon>
        <taxon>Bacillota</taxon>
        <taxon>Bacilli</taxon>
        <taxon>Bacillales</taxon>
        <taxon>Bacillaceae</taxon>
        <taxon>Mesobacillus</taxon>
    </lineage>
</organism>
<dbReference type="PANTHER" id="PTHR43065:SF46">
    <property type="entry name" value="C4-DICARBOXYLATE TRANSPORT SENSOR PROTEIN DCTB"/>
    <property type="match status" value="1"/>
</dbReference>
<dbReference type="InterPro" id="IPR003661">
    <property type="entry name" value="HisK_dim/P_dom"/>
</dbReference>
<dbReference type="InterPro" id="IPR005467">
    <property type="entry name" value="His_kinase_dom"/>
</dbReference>
<evidence type="ECO:0000256" key="8">
    <source>
        <dbReference type="ARBA" id="ARBA00022741"/>
    </source>
</evidence>
<keyword evidence="7 14" id="KW-0812">Transmembrane</keyword>
<evidence type="ECO:0000256" key="5">
    <source>
        <dbReference type="ARBA" id="ARBA00022553"/>
    </source>
</evidence>